<dbReference type="Pfam" id="PF13618">
    <property type="entry name" value="Gluconate_2-dh3"/>
    <property type="match status" value="1"/>
</dbReference>
<dbReference type="EMBL" id="JBHSQW010000039">
    <property type="protein sequence ID" value="MFC5996442.1"/>
    <property type="molecule type" value="Genomic_DNA"/>
</dbReference>
<accession>A0ABW1J7N9</accession>
<evidence type="ECO:0000256" key="1">
    <source>
        <dbReference type="SAM" id="MobiDB-lite"/>
    </source>
</evidence>
<reference evidence="3" key="1">
    <citation type="journal article" date="2019" name="Int. J. Syst. Evol. Microbiol.">
        <title>The Global Catalogue of Microorganisms (GCM) 10K type strain sequencing project: providing services to taxonomists for standard genome sequencing and annotation.</title>
        <authorList>
            <consortium name="The Broad Institute Genomics Platform"/>
            <consortium name="The Broad Institute Genome Sequencing Center for Infectious Disease"/>
            <person name="Wu L."/>
            <person name="Ma J."/>
        </authorList>
    </citation>
    <scope>NUCLEOTIDE SEQUENCE [LARGE SCALE GENOMIC DNA]</scope>
    <source>
        <strain evidence="3">CCM 8391</strain>
    </source>
</reference>
<proteinExistence type="predicted"/>
<dbReference type="Proteomes" id="UP001596302">
    <property type="component" value="Unassembled WGS sequence"/>
</dbReference>
<sequence length="155" mass="16798">MSSPEQLAALLNAAAERMIPATDTWPSATAIGMGEDVIAELRDAETAEVAAALARLSGAQDFRRMSPEAQDAALAALERDDPPGFGTLRQVIYLAYYAQPAVIEVLRRMGHDLNEAPQPDGYRMDSFDPGRVPQDGRGVWIPTEQVTRVSEGCVR</sequence>
<gene>
    <name evidence="2" type="ORF">ACFQE5_19750</name>
</gene>
<organism evidence="2 3">
    <name type="scientific">Pseudonocardia hispaniensis</name>
    <dbReference type="NCBI Taxonomy" id="904933"/>
    <lineage>
        <taxon>Bacteria</taxon>
        <taxon>Bacillati</taxon>
        <taxon>Actinomycetota</taxon>
        <taxon>Actinomycetes</taxon>
        <taxon>Pseudonocardiales</taxon>
        <taxon>Pseudonocardiaceae</taxon>
        <taxon>Pseudonocardia</taxon>
    </lineage>
</organism>
<protein>
    <submittedName>
        <fullName evidence="2">Gluconate 2-dehydrogenase subunit 3 family protein</fullName>
    </submittedName>
</protein>
<comment type="caution">
    <text evidence="2">The sequence shown here is derived from an EMBL/GenBank/DDBJ whole genome shotgun (WGS) entry which is preliminary data.</text>
</comment>
<keyword evidence="3" id="KW-1185">Reference proteome</keyword>
<dbReference type="InterPro" id="IPR027056">
    <property type="entry name" value="Gluconate_2DH_su3"/>
</dbReference>
<evidence type="ECO:0000313" key="3">
    <source>
        <dbReference type="Proteomes" id="UP001596302"/>
    </source>
</evidence>
<dbReference type="RefSeq" id="WP_379587109.1">
    <property type="nucleotide sequence ID" value="NZ_JBHSQW010000039.1"/>
</dbReference>
<name>A0ABW1J7N9_9PSEU</name>
<feature type="region of interest" description="Disordered" evidence="1">
    <location>
        <begin position="116"/>
        <end position="138"/>
    </location>
</feature>
<evidence type="ECO:0000313" key="2">
    <source>
        <dbReference type="EMBL" id="MFC5996442.1"/>
    </source>
</evidence>